<sequence>MVKHAAFMRRKEKKVEAPAPSAPAAPAPTAPAPAPAAPAPPPPKPKPKASWGAPSPAPTASKPKASWAAPSPKPTASPGAAAPRKASWGAALGGANKPKLSWSQLGGAAKTKAKDIRIGDAPPPKASWGSALGKERTNSEESPRSVVSSPVQAKEATSTKRGWGDATGNPVKRQKTEDPESCVVLACKYDTPNRNKDCPDHVRLDALQKLYPSFRVVGCSEYRPGPKSLDSKSGKADDVIMGQANTKEDTHISANFKKTLREILRGRNPKVLMLDYFWLQPGYYEERYGMNFLSSKVDSDVGSKIRELFISHQCQVMLLPCDSRGAVREMYKNSFDDRPDCVCIDFVDERDGLKHHPLVRATRHIDSELKDLAKRVQHSKGRWHDMQMLRLQNPEPFLVAYRKGLDWRAYLDERCILGVAAEPSPLEIRPPPPPTTTKKRRSRSTTPPVVVSAPADVSSDDEPVGLIIARQGGDVSSDDEPVGLLVPASA</sequence>
<dbReference type="AlphaFoldDB" id="A0A8J2SJB8"/>
<feature type="region of interest" description="Disordered" evidence="1">
    <location>
        <begin position="423"/>
        <end position="490"/>
    </location>
</feature>
<evidence type="ECO:0000313" key="3">
    <source>
        <dbReference type="Proteomes" id="UP000789595"/>
    </source>
</evidence>
<gene>
    <name evidence="2" type="ORF">PECAL_2P21810</name>
</gene>
<keyword evidence="3" id="KW-1185">Reference proteome</keyword>
<feature type="compositionally biased region" description="Pro residues" evidence="1">
    <location>
        <begin position="20"/>
        <end position="44"/>
    </location>
</feature>
<comment type="caution">
    <text evidence="2">The sequence shown here is derived from an EMBL/GenBank/DDBJ whole genome shotgun (WGS) entry which is preliminary data.</text>
</comment>
<reference evidence="2" key="1">
    <citation type="submission" date="2021-11" db="EMBL/GenBank/DDBJ databases">
        <authorList>
            <consortium name="Genoscope - CEA"/>
            <person name="William W."/>
        </authorList>
    </citation>
    <scope>NUCLEOTIDE SEQUENCE</scope>
</reference>
<evidence type="ECO:0000313" key="2">
    <source>
        <dbReference type="EMBL" id="CAH0369074.1"/>
    </source>
</evidence>
<feature type="compositionally biased region" description="Basic residues" evidence="1">
    <location>
        <begin position="1"/>
        <end position="12"/>
    </location>
</feature>
<dbReference type="Proteomes" id="UP000789595">
    <property type="component" value="Unassembled WGS sequence"/>
</dbReference>
<feature type="compositionally biased region" description="Low complexity" evidence="1">
    <location>
        <begin position="444"/>
        <end position="457"/>
    </location>
</feature>
<organism evidence="2 3">
    <name type="scientific">Pelagomonas calceolata</name>
    <dbReference type="NCBI Taxonomy" id="35677"/>
    <lineage>
        <taxon>Eukaryota</taxon>
        <taxon>Sar</taxon>
        <taxon>Stramenopiles</taxon>
        <taxon>Ochrophyta</taxon>
        <taxon>Pelagophyceae</taxon>
        <taxon>Pelagomonadales</taxon>
        <taxon>Pelagomonadaceae</taxon>
        <taxon>Pelagomonas</taxon>
    </lineage>
</organism>
<feature type="compositionally biased region" description="Basic and acidic residues" evidence="1">
    <location>
        <begin position="133"/>
        <end position="143"/>
    </location>
</feature>
<feature type="compositionally biased region" description="Low complexity" evidence="1">
    <location>
        <begin position="48"/>
        <end position="83"/>
    </location>
</feature>
<protein>
    <submittedName>
        <fullName evidence="2">Uncharacterized protein</fullName>
    </submittedName>
</protein>
<dbReference type="EMBL" id="CAKKNE010000002">
    <property type="protein sequence ID" value="CAH0369074.1"/>
    <property type="molecule type" value="Genomic_DNA"/>
</dbReference>
<proteinExistence type="predicted"/>
<name>A0A8J2SJB8_9STRA</name>
<accession>A0A8J2SJB8</accession>
<evidence type="ECO:0000256" key="1">
    <source>
        <dbReference type="SAM" id="MobiDB-lite"/>
    </source>
</evidence>
<feature type="region of interest" description="Disordered" evidence="1">
    <location>
        <begin position="1"/>
        <end position="177"/>
    </location>
</feature>